<evidence type="ECO:0000256" key="2">
    <source>
        <dbReference type="ARBA" id="ARBA00022692"/>
    </source>
</evidence>
<keyword evidence="2 6" id="KW-0812">Transmembrane</keyword>
<name>A0A6J5YUN3_9ZZZZ</name>
<dbReference type="PANTHER" id="PTHR42727">
    <property type="entry name" value="PHOSPHATE TRANSPORT SYSTEM PERMEASE PROTEIN"/>
    <property type="match status" value="1"/>
</dbReference>
<feature type="transmembrane region" description="Helical" evidence="6">
    <location>
        <begin position="172"/>
        <end position="193"/>
    </location>
</feature>
<feature type="transmembrane region" description="Helical" evidence="6">
    <location>
        <begin position="287"/>
        <end position="310"/>
    </location>
</feature>
<dbReference type="GO" id="GO:0016020">
    <property type="term" value="C:membrane"/>
    <property type="evidence" value="ECO:0007669"/>
    <property type="project" value="UniProtKB-SubCell"/>
</dbReference>
<protein>
    <submittedName>
        <fullName evidence="8">Unannotated protein</fullName>
    </submittedName>
</protein>
<feature type="transmembrane region" description="Helical" evidence="6">
    <location>
        <begin position="30"/>
        <end position="53"/>
    </location>
</feature>
<dbReference type="Gene3D" id="1.10.3720.10">
    <property type="entry name" value="MetI-like"/>
    <property type="match status" value="1"/>
</dbReference>
<evidence type="ECO:0000259" key="7">
    <source>
        <dbReference type="PROSITE" id="PS50928"/>
    </source>
</evidence>
<gene>
    <name evidence="8" type="ORF">UFOPK3547_00035</name>
</gene>
<evidence type="ECO:0000256" key="5">
    <source>
        <dbReference type="SAM" id="MobiDB-lite"/>
    </source>
</evidence>
<feature type="region of interest" description="Disordered" evidence="5">
    <location>
        <begin position="1"/>
        <end position="20"/>
    </location>
</feature>
<dbReference type="PROSITE" id="PS50928">
    <property type="entry name" value="ABC_TM1"/>
    <property type="match status" value="1"/>
</dbReference>
<evidence type="ECO:0000256" key="6">
    <source>
        <dbReference type="SAM" id="Phobius"/>
    </source>
</evidence>
<evidence type="ECO:0000256" key="3">
    <source>
        <dbReference type="ARBA" id="ARBA00022989"/>
    </source>
</evidence>
<dbReference type="InterPro" id="IPR011864">
    <property type="entry name" value="Phosphate_PstC"/>
</dbReference>
<evidence type="ECO:0000256" key="1">
    <source>
        <dbReference type="ARBA" id="ARBA00004141"/>
    </source>
</evidence>
<dbReference type="InterPro" id="IPR035906">
    <property type="entry name" value="MetI-like_sf"/>
</dbReference>
<dbReference type="InterPro" id="IPR000515">
    <property type="entry name" value="MetI-like"/>
</dbReference>
<dbReference type="NCBIfam" id="TIGR02138">
    <property type="entry name" value="phosphate_pstC"/>
    <property type="match status" value="1"/>
</dbReference>
<accession>A0A6J5YUN3</accession>
<organism evidence="8">
    <name type="scientific">freshwater metagenome</name>
    <dbReference type="NCBI Taxonomy" id="449393"/>
    <lineage>
        <taxon>unclassified sequences</taxon>
        <taxon>metagenomes</taxon>
        <taxon>ecological metagenomes</taxon>
    </lineage>
</organism>
<feature type="domain" description="ABC transmembrane type-1" evidence="7">
    <location>
        <begin position="92"/>
        <end position="306"/>
    </location>
</feature>
<feature type="transmembrane region" description="Helical" evidence="6">
    <location>
        <begin position="133"/>
        <end position="152"/>
    </location>
</feature>
<evidence type="ECO:0000256" key="4">
    <source>
        <dbReference type="ARBA" id="ARBA00023136"/>
    </source>
</evidence>
<evidence type="ECO:0000313" key="8">
    <source>
        <dbReference type="EMBL" id="CAB4333971.1"/>
    </source>
</evidence>
<reference evidence="8" key="1">
    <citation type="submission" date="2020-05" db="EMBL/GenBank/DDBJ databases">
        <authorList>
            <person name="Chiriac C."/>
            <person name="Salcher M."/>
            <person name="Ghai R."/>
            <person name="Kavagutti S V."/>
        </authorList>
    </citation>
    <scope>NUCLEOTIDE SEQUENCE</scope>
</reference>
<dbReference type="GO" id="GO:0006817">
    <property type="term" value="P:phosphate ion transport"/>
    <property type="evidence" value="ECO:0007669"/>
    <property type="project" value="InterPro"/>
</dbReference>
<dbReference type="Pfam" id="PF00528">
    <property type="entry name" value="BPD_transp_1"/>
    <property type="match status" value="1"/>
</dbReference>
<proteinExistence type="predicted"/>
<feature type="transmembrane region" description="Helical" evidence="6">
    <location>
        <begin position="214"/>
        <end position="235"/>
    </location>
</feature>
<keyword evidence="4 6" id="KW-0472">Membrane</keyword>
<dbReference type="PANTHER" id="PTHR42727:SF1">
    <property type="entry name" value="PHOSPHATE TRANSPORT SYSTEM PERMEASE"/>
    <property type="match status" value="1"/>
</dbReference>
<dbReference type="EMBL" id="CAESAN010000002">
    <property type="protein sequence ID" value="CAB4333971.1"/>
    <property type="molecule type" value="Genomic_DNA"/>
</dbReference>
<dbReference type="AlphaFoldDB" id="A0A6J5YUN3"/>
<sequence>MATDATTSGAGGPNAESVFGPPRRRIGEKLIAAALFCAAATSVIITIGIVVSLTGETLTFFADKAVSVSGFLTGGQWTPLFSDPEFGIRPLVQGTLIITGIALLVAIPLGIGTAAFLSEYASPRVRKTVKPTLELLAGVPTVVFGYFALTFFTPTVLNSILGLDVSVFNGLAGGLIVGVLIVPTIASVAEDAMSAVPQSLREGAYGLGASRRQVSVRVVVPAALSGITAGIVLGASRAVGETMVVLIAAGQVPTTSLDPRNPMETMTAFIGATGKGDVPTGSTGYKAIFAVGFALFVITLVLNTISIRFVRRYRQVYE</sequence>
<comment type="subcellular location">
    <subcellularLocation>
        <location evidence="1">Membrane</location>
        <topology evidence="1">Multi-pass membrane protein</topology>
    </subcellularLocation>
</comment>
<keyword evidence="3 6" id="KW-1133">Transmembrane helix</keyword>
<feature type="transmembrane region" description="Helical" evidence="6">
    <location>
        <begin position="96"/>
        <end position="121"/>
    </location>
</feature>
<dbReference type="CDD" id="cd06261">
    <property type="entry name" value="TM_PBP2"/>
    <property type="match status" value="1"/>
</dbReference>
<dbReference type="GO" id="GO:0005315">
    <property type="term" value="F:phosphate transmembrane transporter activity"/>
    <property type="evidence" value="ECO:0007669"/>
    <property type="project" value="InterPro"/>
</dbReference>
<dbReference type="SUPFAM" id="SSF161098">
    <property type="entry name" value="MetI-like"/>
    <property type="match status" value="1"/>
</dbReference>